<dbReference type="InterPro" id="IPR045319">
    <property type="entry name" value="KAT/AKT"/>
</dbReference>
<dbReference type="GO" id="GO:0034702">
    <property type="term" value="C:monoatomic ion channel complex"/>
    <property type="evidence" value="ECO:0007669"/>
    <property type="project" value="UniProtKB-KW"/>
</dbReference>
<reference evidence="12 13" key="1">
    <citation type="submission" date="2019-09" db="EMBL/GenBank/DDBJ databases">
        <title>A chromosome-level genome assembly of the Chinese tupelo Nyssa sinensis.</title>
        <authorList>
            <person name="Yang X."/>
            <person name="Kang M."/>
            <person name="Yang Y."/>
            <person name="Xiong H."/>
            <person name="Wang M."/>
            <person name="Zhang Z."/>
            <person name="Wang Z."/>
            <person name="Wu H."/>
            <person name="Ma T."/>
            <person name="Liu J."/>
            <person name="Xi Z."/>
        </authorList>
    </citation>
    <scope>NUCLEOTIDE SEQUENCE [LARGE SCALE GENOMIC DNA]</scope>
    <source>
        <strain evidence="12">J267</strain>
        <tissue evidence="12">Leaf</tissue>
    </source>
</reference>
<feature type="domain" description="Ion transport" evidence="11">
    <location>
        <begin position="16"/>
        <end position="181"/>
    </location>
</feature>
<dbReference type="SUPFAM" id="SSF81324">
    <property type="entry name" value="Voltage-gated potassium channels"/>
    <property type="match status" value="1"/>
</dbReference>
<dbReference type="Gene3D" id="1.10.287.70">
    <property type="match status" value="1"/>
</dbReference>
<protein>
    <recommendedName>
        <fullName evidence="11">Ion transport domain-containing protein</fullName>
    </recommendedName>
</protein>
<dbReference type="PANTHER" id="PTHR45743">
    <property type="entry name" value="POTASSIUM CHANNEL AKT1"/>
    <property type="match status" value="1"/>
</dbReference>
<keyword evidence="2" id="KW-0633">Potassium transport</keyword>
<evidence type="ECO:0000256" key="8">
    <source>
        <dbReference type="ARBA" id="ARBA00023136"/>
    </source>
</evidence>
<keyword evidence="9" id="KW-0407">Ion channel</keyword>
<evidence type="ECO:0000256" key="3">
    <source>
        <dbReference type="ARBA" id="ARBA00022692"/>
    </source>
</evidence>
<dbReference type="GO" id="GO:0005249">
    <property type="term" value="F:voltage-gated potassium channel activity"/>
    <property type="evidence" value="ECO:0007669"/>
    <property type="project" value="InterPro"/>
</dbReference>
<gene>
    <name evidence="12" type="ORF">F0562_007213</name>
</gene>
<evidence type="ECO:0000313" key="12">
    <source>
        <dbReference type="EMBL" id="KAA8525369.1"/>
    </source>
</evidence>
<evidence type="ECO:0000256" key="1">
    <source>
        <dbReference type="ARBA" id="ARBA00004141"/>
    </source>
</evidence>
<evidence type="ECO:0000259" key="11">
    <source>
        <dbReference type="Pfam" id="PF00520"/>
    </source>
</evidence>
<keyword evidence="3 10" id="KW-0812">Transmembrane</keyword>
<dbReference type="EMBL" id="CM018046">
    <property type="protein sequence ID" value="KAA8525369.1"/>
    <property type="molecule type" value="Genomic_DNA"/>
</dbReference>
<dbReference type="Pfam" id="PF00520">
    <property type="entry name" value="Ion_trans"/>
    <property type="match status" value="1"/>
</dbReference>
<evidence type="ECO:0000256" key="4">
    <source>
        <dbReference type="ARBA" id="ARBA00022826"/>
    </source>
</evidence>
<evidence type="ECO:0000256" key="2">
    <source>
        <dbReference type="ARBA" id="ARBA00022538"/>
    </source>
</evidence>
<keyword evidence="4" id="KW-0631">Potassium channel</keyword>
<accession>A0A5J5A4R5</accession>
<feature type="transmembrane region" description="Helical" evidence="10">
    <location>
        <begin position="148"/>
        <end position="173"/>
    </location>
</feature>
<keyword evidence="5" id="KW-0406">Ion transport</keyword>
<name>A0A5J5A4R5_9ASTE</name>
<feature type="transmembrane region" description="Helical" evidence="10">
    <location>
        <begin position="52"/>
        <end position="71"/>
    </location>
</feature>
<evidence type="ECO:0000256" key="6">
    <source>
        <dbReference type="ARBA" id="ARBA00022958"/>
    </source>
</evidence>
<comment type="subcellular location">
    <subcellularLocation>
        <location evidence="1">Membrane</location>
        <topology evidence="1">Multi-pass membrane protein</topology>
    </subcellularLocation>
</comment>
<evidence type="ECO:0000256" key="9">
    <source>
        <dbReference type="ARBA" id="ARBA00023303"/>
    </source>
</evidence>
<evidence type="ECO:0000313" key="13">
    <source>
        <dbReference type="Proteomes" id="UP000325577"/>
    </source>
</evidence>
<evidence type="ECO:0000256" key="7">
    <source>
        <dbReference type="ARBA" id="ARBA00022989"/>
    </source>
</evidence>
<dbReference type="PANTHER" id="PTHR45743:SF2">
    <property type="entry name" value="POTASSIUM CHANNEL AKT1"/>
    <property type="match status" value="1"/>
</dbReference>
<keyword evidence="5" id="KW-0813">Transport</keyword>
<keyword evidence="13" id="KW-1185">Reference proteome</keyword>
<evidence type="ECO:0000256" key="5">
    <source>
        <dbReference type="ARBA" id="ARBA00022882"/>
    </source>
</evidence>
<dbReference type="OrthoDB" id="426293at2759"/>
<dbReference type="AlphaFoldDB" id="A0A5J5A4R5"/>
<keyword evidence="6" id="KW-0630">Potassium</keyword>
<dbReference type="Proteomes" id="UP000325577">
    <property type="component" value="Linkage Group LG3"/>
</dbReference>
<keyword evidence="8 10" id="KW-0472">Membrane</keyword>
<sequence>MSAMAEAEESEDRKTKLWETFLVFLVFYTAWVSPFEFGFLDKPSVPLSITDNVVNGLFAIDIFVTFFVAYLDKVTYLLIDDPMLIAWRYSKTWLFFDMISIIPSELARSVLPTPLQEYGYFNMLRLWRLRRASAMFARLEKDRNFSYFWIRCAKLIFVTLLAVHCAGCFYYLLAFSLPRSKKNMDWTCHGELS</sequence>
<proteinExistence type="predicted"/>
<feature type="transmembrane region" description="Helical" evidence="10">
    <location>
        <begin position="21"/>
        <end position="40"/>
    </location>
</feature>
<dbReference type="InterPro" id="IPR005821">
    <property type="entry name" value="Ion_trans_dom"/>
</dbReference>
<organism evidence="12 13">
    <name type="scientific">Nyssa sinensis</name>
    <dbReference type="NCBI Taxonomy" id="561372"/>
    <lineage>
        <taxon>Eukaryota</taxon>
        <taxon>Viridiplantae</taxon>
        <taxon>Streptophyta</taxon>
        <taxon>Embryophyta</taxon>
        <taxon>Tracheophyta</taxon>
        <taxon>Spermatophyta</taxon>
        <taxon>Magnoliopsida</taxon>
        <taxon>eudicotyledons</taxon>
        <taxon>Gunneridae</taxon>
        <taxon>Pentapetalae</taxon>
        <taxon>asterids</taxon>
        <taxon>Cornales</taxon>
        <taxon>Nyssaceae</taxon>
        <taxon>Nyssa</taxon>
    </lineage>
</organism>
<keyword evidence="7 10" id="KW-1133">Transmembrane helix</keyword>
<keyword evidence="5" id="KW-0851">Voltage-gated channel</keyword>
<evidence type="ECO:0000256" key="10">
    <source>
        <dbReference type="SAM" id="Phobius"/>
    </source>
</evidence>